<dbReference type="FunFam" id="3.40.50.300:FF:000825">
    <property type="entry name" value="ABC bile acid transporter"/>
    <property type="match status" value="1"/>
</dbReference>
<dbReference type="CDD" id="cd03244">
    <property type="entry name" value="ABCC_MRP_domain2"/>
    <property type="match status" value="1"/>
</dbReference>
<dbReference type="PANTHER" id="PTHR24223">
    <property type="entry name" value="ATP-BINDING CASSETTE SUB-FAMILY C"/>
    <property type="match status" value="1"/>
</dbReference>
<dbReference type="InterPro" id="IPR050173">
    <property type="entry name" value="ABC_transporter_C-like"/>
</dbReference>
<keyword evidence="4" id="KW-0677">Repeat</keyword>
<feature type="domain" description="ABC transmembrane type-1" evidence="13">
    <location>
        <begin position="1034"/>
        <end position="1357"/>
    </location>
</feature>
<dbReference type="OrthoDB" id="6500128at2759"/>
<name>A0A5N6KAU1_MONLA</name>
<reference evidence="14 15" key="1">
    <citation type="submission" date="2019-06" db="EMBL/GenBank/DDBJ databases">
        <title>Genome Sequence of the Brown Rot Fungal Pathogen Monilinia laxa.</title>
        <authorList>
            <person name="De Miccolis Angelini R.M."/>
            <person name="Landi L."/>
            <person name="Abate D."/>
            <person name="Pollastro S."/>
            <person name="Romanazzi G."/>
            <person name="Faretra F."/>
        </authorList>
    </citation>
    <scope>NUCLEOTIDE SEQUENCE [LARGE SCALE GENOMIC DNA]</scope>
    <source>
        <strain evidence="14 15">Mlax316</strain>
    </source>
</reference>
<feature type="domain" description="ABC transporter" evidence="12">
    <location>
        <begin position="702"/>
        <end position="951"/>
    </location>
</feature>
<dbReference type="PROSITE" id="PS50893">
    <property type="entry name" value="ABC_TRANSPORTER_2"/>
    <property type="match status" value="2"/>
</dbReference>
<evidence type="ECO:0000256" key="7">
    <source>
        <dbReference type="ARBA" id="ARBA00022989"/>
    </source>
</evidence>
<dbReference type="InterPro" id="IPR017871">
    <property type="entry name" value="ABC_transporter-like_CS"/>
</dbReference>
<evidence type="ECO:0000256" key="2">
    <source>
        <dbReference type="ARBA" id="ARBA00022448"/>
    </source>
</evidence>
<feature type="region of interest" description="Disordered" evidence="10">
    <location>
        <begin position="1515"/>
        <end position="1539"/>
    </location>
</feature>
<dbReference type="InterPro" id="IPR003439">
    <property type="entry name" value="ABC_transporter-like_ATP-bd"/>
</dbReference>
<evidence type="ECO:0000259" key="12">
    <source>
        <dbReference type="PROSITE" id="PS50893"/>
    </source>
</evidence>
<feature type="transmembrane region" description="Helical" evidence="11">
    <location>
        <begin position="132"/>
        <end position="154"/>
    </location>
</feature>
<dbReference type="Proteomes" id="UP000326757">
    <property type="component" value="Unassembled WGS sequence"/>
</dbReference>
<evidence type="ECO:0000256" key="11">
    <source>
        <dbReference type="SAM" id="Phobius"/>
    </source>
</evidence>
<evidence type="ECO:0000256" key="6">
    <source>
        <dbReference type="ARBA" id="ARBA00022840"/>
    </source>
</evidence>
<keyword evidence="3 11" id="KW-0812">Transmembrane</keyword>
<dbReference type="PROSITE" id="PS00211">
    <property type="entry name" value="ABC_TRANSPORTER_1"/>
    <property type="match status" value="2"/>
</dbReference>
<comment type="subcellular location">
    <subcellularLocation>
        <location evidence="1">Membrane</location>
        <topology evidence="1">Multi-pass membrane protein</topology>
    </subcellularLocation>
</comment>
<dbReference type="EMBL" id="VIGI01000005">
    <property type="protein sequence ID" value="KAB8300310.1"/>
    <property type="molecule type" value="Genomic_DNA"/>
</dbReference>
<dbReference type="CDD" id="cd18604">
    <property type="entry name" value="ABC_6TM_VMR1_D2_like"/>
    <property type="match status" value="1"/>
</dbReference>
<comment type="caution">
    <text evidence="14">The sequence shown here is derived from an EMBL/GenBank/DDBJ whole genome shotgun (WGS) entry which is preliminary data.</text>
</comment>
<evidence type="ECO:0000256" key="1">
    <source>
        <dbReference type="ARBA" id="ARBA00004141"/>
    </source>
</evidence>
<dbReference type="GO" id="GO:0140359">
    <property type="term" value="F:ABC-type transporter activity"/>
    <property type="evidence" value="ECO:0007669"/>
    <property type="project" value="InterPro"/>
</dbReference>
<feature type="transmembrane region" description="Helical" evidence="11">
    <location>
        <begin position="26"/>
        <end position="45"/>
    </location>
</feature>
<feature type="transmembrane region" description="Helical" evidence="11">
    <location>
        <begin position="495"/>
        <end position="518"/>
    </location>
</feature>
<organism evidence="14 15">
    <name type="scientific">Monilinia laxa</name>
    <name type="common">Brown rot fungus</name>
    <name type="synonym">Sclerotinia laxa</name>
    <dbReference type="NCBI Taxonomy" id="61186"/>
    <lineage>
        <taxon>Eukaryota</taxon>
        <taxon>Fungi</taxon>
        <taxon>Dikarya</taxon>
        <taxon>Ascomycota</taxon>
        <taxon>Pezizomycotina</taxon>
        <taxon>Leotiomycetes</taxon>
        <taxon>Helotiales</taxon>
        <taxon>Sclerotiniaceae</taxon>
        <taxon>Monilinia</taxon>
    </lineage>
</organism>
<keyword evidence="5" id="KW-0547">Nucleotide-binding</keyword>
<dbReference type="GO" id="GO:0016887">
    <property type="term" value="F:ATP hydrolysis activity"/>
    <property type="evidence" value="ECO:0007669"/>
    <property type="project" value="InterPro"/>
</dbReference>
<keyword evidence="15" id="KW-1185">Reference proteome</keyword>
<dbReference type="Gene3D" id="3.40.50.300">
    <property type="entry name" value="P-loop containing nucleotide triphosphate hydrolases"/>
    <property type="match status" value="2"/>
</dbReference>
<feature type="transmembrane region" description="Helical" evidence="11">
    <location>
        <begin position="160"/>
        <end position="181"/>
    </location>
</feature>
<accession>A0A5N6KAU1</accession>
<evidence type="ECO:0000256" key="8">
    <source>
        <dbReference type="ARBA" id="ARBA00023136"/>
    </source>
</evidence>
<feature type="compositionally biased region" description="Polar residues" evidence="10">
    <location>
        <begin position="1517"/>
        <end position="1529"/>
    </location>
</feature>
<proteinExistence type="predicted"/>
<dbReference type="InterPro" id="IPR027417">
    <property type="entry name" value="P-loop_NTPase"/>
</dbReference>
<dbReference type="GO" id="GO:0005524">
    <property type="term" value="F:ATP binding"/>
    <property type="evidence" value="ECO:0007669"/>
    <property type="project" value="UniProtKB-KW"/>
</dbReference>
<dbReference type="PANTHER" id="PTHR24223:SF353">
    <property type="entry name" value="ABC TRANSPORTER ATP-BINDING PROTEIN_PERMEASE VMR1-RELATED"/>
    <property type="match status" value="1"/>
</dbReference>
<feature type="region of interest" description="Disordered" evidence="10">
    <location>
        <begin position="451"/>
        <end position="470"/>
    </location>
</feature>
<protein>
    <recommendedName>
        <fullName evidence="16">ATP-dependent bile acid permease</fullName>
    </recommendedName>
</protein>
<dbReference type="PROSITE" id="PS50929">
    <property type="entry name" value="ABC_TM1F"/>
    <property type="match status" value="2"/>
</dbReference>
<keyword evidence="9" id="KW-0325">Glycoprotein</keyword>
<dbReference type="SUPFAM" id="SSF90123">
    <property type="entry name" value="ABC transporter transmembrane region"/>
    <property type="match status" value="2"/>
</dbReference>
<dbReference type="GO" id="GO:0000329">
    <property type="term" value="C:fungal-type vacuole membrane"/>
    <property type="evidence" value="ECO:0007669"/>
    <property type="project" value="TreeGrafter"/>
</dbReference>
<keyword evidence="6" id="KW-0067">ATP-binding</keyword>
<feature type="transmembrane region" description="Helical" evidence="11">
    <location>
        <begin position="336"/>
        <end position="357"/>
    </location>
</feature>
<feature type="transmembrane region" description="Helical" evidence="11">
    <location>
        <begin position="1030"/>
        <end position="1054"/>
    </location>
</feature>
<evidence type="ECO:0000256" key="4">
    <source>
        <dbReference type="ARBA" id="ARBA00022737"/>
    </source>
</evidence>
<evidence type="ECO:0000256" key="10">
    <source>
        <dbReference type="SAM" id="MobiDB-lite"/>
    </source>
</evidence>
<feature type="transmembrane region" description="Helical" evidence="11">
    <location>
        <begin position="369"/>
        <end position="388"/>
    </location>
</feature>
<keyword evidence="2" id="KW-0813">Transport</keyword>
<dbReference type="Pfam" id="PF00664">
    <property type="entry name" value="ABC_membrane"/>
    <property type="match status" value="2"/>
</dbReference>
<dbReference type="Gene3D" id="1.20.1560.10">
    <property type="entry name" value="ABC transporter type 1, transmembrane domain"/>
    <property type="match status" value="2"/>
</dbReference>
<feature type="region of interest" description="Disordered" evidence="10">
    <location>
        <begin position="940"/>
        <end position="1004"/>
    </location>
</feature>
<dbReference type="InterPro" id="IPR011527">
    <property type="entry name" value="ABC1_TM_dom"/>
</dbReference>
<feature type="domain" description="ABC transporter" evidence="12">
    <location>
        <begin position="1397"/>
        <end position="1655"/>
    </location>
</feature>
<dbReference type="InterPro" id="IPR003593">
    <property type="entry name" value="AAA+_ATPase"/>
</dbReference>
<feature type="transmembrane region" description="Helical" evidence="11">
    <location>
        <begin position="1218"/>
        <end position="1238"/>
    </location>
</feature>
<dbReference type="InterPro" id="IPR036640">
    <property type="entry name" value="ABC1_TM_sf"/>
</dbReference>
<feature type="transmembrane region" description="Helical" evidence="11">
    <location>
        <begin position="193"/>
        <end position="216"/>
    </location>
</feature>
<gene>
    <name evidence="14" type="ORF">EYC80_000504</name>
</gene>
<dbReference type="FunFam" id="3.40.50.300:FF:000565">
    <property type="entry name" value="ABC bile acid transporter"/>
    <property type="match status" value="1"/>
</dbReference>
<evidence type="ECO:0000313" key="15">
    <source>
        <dbReference type="Proteomes" id="UP000326757"/>
    </source>
</evidence>
<evidence type="ECO:0008006" key="16">
    <source>
        <dbReference type="Google" id="ProtNLM"/>
    </source>
</evidence>
<sequence length="1717" mass="190912">MLGQCSGPAWQIDDFTNCIQRDYLKVLFPLIVVGLSFIDLIISAIRRKVKLKQKHKYHQLRDGSIDHTAIHGNGFSHHNGEAIGNENAHTASDDEDEVLTMNGGGRLVLTKTTTHGSVAAIDSPRGQNTLTILELLAITAEIGIHIAVFVLGAYGSKGFVAATAGIVTWTYILTLASWRFFLSNTCWRAPRAWNHTATLYTTQWLFSLIIFRSAIIHPRSKVSQALVIADFVLSSLLFGLAITTRKGNKAVVLEWEGDIEPSKEPLASLFSIATFSWVDSIVWHGYINTFEIADVWNLMPRDKAAAVLADYRRLKKTTALTWHLMRYFKGILTVQCAYAVFSGIFNFAPTLLLKAILEYIEDPDSAPRNVIWLYVILLAFTDILRSLADQQALWIGRKICIRLRAIIIGEIYAKALRRKAASGSDSVLGAKKGSKNGGKPNWWRRLLGKKKDEQSANDEQTPPAADEIEKKTDEQANVGTIINLMSVDSFKVSEVTAYLHFLFAAAPTQLIVAVYLLYRILGKSSIPGLVVMAILLPVNIGFARGFGAAQKKIMAATDKRIHTTNEVLENIRIIKYFAWEKRFTDIVNDKRADELKALRLKYIIWAFAVAVWNTVPVVITFFSFLYYTVGEKKPLYPSVAFTAISLFSILRVPLDQLGDMIAHVQESQVSIERVEEFLNEDETEKYDQLSHDNLDEDGNQMIGFKDATLSWGVKETSTDDTSAAFRMMDLNVKFEIGHLNIIAGPTGSGKTSLLMALLGEMALIKGKVFLPGAFSREDARPEPETGLTETVAYCAQQPWLVNANIKENILFAAPMDEKRYKDVIVACALERDLEILDDGDETLVGEKGISLSGGQKQRISLARALYSNSKHVLLDDCLSAVDSHTAKWIFDNCIRGPLMLHRTCILVTHNLSLCVPHSRYVVCLENGKITEQGSAEKVMASGSLGEEISKSRPASAPHSRIPSRVPSSVGDESNGTLIDDQPANGKVDGTNGKPKAKKSKEKKDAMAETMAEGGVKLKVIVLYLRAMGPWWFWILAVMVFGVQQIGALGANIWIKQWANQYDSEATRATLHLSAHSYIGNTLSMIQVASSKLSQIQPYFNPNKTSLVAKVAPDVDVGYYLGVYAMIGIACMLIALFRDFWLFFGSLTASWRIHKNLMDAVTRAKFRFFDSTPLGQLMNRFSKDLEAVDQEVAPVAIGVMSCALEIIVTVSLITAITPGFLIAGVFICAMYFFVGKFYLRSSRDLKRIESVQRSPLFQQFGETLNGVTTIRAYGDEQRFIRDNMLRINTHSRPFIYLWAANRWLAFRIDLVGDLVAFFAGAFIVSSIGTIDAGSAGLSLSYAISFTENVLWLVRLYAMNEQNMNSVERIKEYLDVEQEAAPYVEETEPAKNWPSQGSVEFINYTTRYREDLDPVLRNVTFKIRPLEKVGIVGRTGAGKSSLALALFRGLEAEEGKILIDDVDVGLIGLRDLRERITIVPQDPTLFTGTIRSNLDPFNLFTDEDIFTALRRVHLIGPAGTSTTPSTHSISRPPSIEDPGSPTTNKNIFLNLNSTVAESGNNLSQGQRQLLCLARAMLKQPKVLMMDEATASIDYTTDSKIQETIRELKSTIITIAHRLQTIVDYDKVLVLDKGEVVEYAHPYELLRKEGKDAIFRGMCETSGDLDGLMEAAKKAWEEARLIDDECGFWIGHMHMGGSLPVPAGRYQAVTELGSTQKREE</sequence>
<feature type="transmembrane region" description="Helical" evidence="11">
    <location>
        <begin position="222"/>
        <end position="242"/>
    </location>
</feature>
<evidence type="ECO:0000259" key="13">
    <source>
        <dbReference type="PROSITE" id="PS50929"/>
    </source>
</evidence>
<feature type="transmembrane region" description="Helical" evidence="11">
    <location>
        <begin position="602"/>
        <end position="629"/>
    </location>
</feature>
<feature type="transmembrane region" description="Helical" evidence="11">
    <location>
        <begin position="1116"/>
        <end position="1136"/>
    </location>
</feature>
<evidence type="ECO:0000256" key="5">
    <source>
        <dbReference type="ARBA" id="ARBA00022741"/>
    </source>
</evidence>
<feature type="transmembrane region" description="Helical" evidence="11">
    <location>
        <begin position="524"/>
        <end position="542"/>
    </location>
</feature>
<keyword evidence="7 11" id="KW-1133">Transmembrane helix</keyword>
<evidence type="ECO:0000256" key="3">
    <source>
        <dbReference type="ARBA" id="ARBA00022692"/>
    </source>
</evidence>
<dbReference type="CDD" id="cd18596">
    <property type="entry name" value="ABC_6TM_VMR1_D1_like"/>
    <property type="match status" value="1"/>
</dbReference>
<evidence type="ECO:0000313" key="14">
    <source>
        <dbReference type="EMBL" id="KAB8300310.1"/>
    </source>
</evidence>
<dbReference type="CDD" id="cd03250">
    <property type="entry name" value="ABCC_MRP_domain1"/>
    <property type="match status" value="1"/>
</dbReference>
<dbReference type="Pfam" id="PF00005">
    <property type="entry name" value="ABC_tran"/>
    <property type="match status" value="2"/>
</dbReference>
<keyword evidence="8 11" id="KW-0472">Membrane</keyword>
<evidence type="ECO:0000256" key="9">
    <source>
        <dbReference type="ARBA" id="ARBA00023180"/>
    </source>
</evidence>
<dbReference type="SUPFAM" id="SSF52540">
    <property type="entry name" value="P-loop containing nucleoside triphosphate hydrolases"/>
    <property type="match status" value="2"/>
</dbReference>
<feature type="domain" description="ABC transmembrane type-1" evidence="13">
    <location>
        <begin position="339"/>
        <end position="666"/>
    </location>
</feature>
<dbReference type="SMART" id="SM00382">
    <property type="entry name" value="AAA"/>
    <property type="match status" value="2"/>
</dbReference>
<feature type="transmembrane region" description="Helical" evidence="11">
    <location>
        <begin position="1309"/>
        <end position="1329"/>
    </location>
</feature>